<dbReference type="SUPFAM" id="SSF75304">
    <property type="entry name" value="Amidase signature (AS) enzymes"/>
    <property type="match status" value="1"/>
</dbReference>
<organism evidence="2 3">
    <name type="scientific">Cohnella abietis</name>
    <dbReference type="NCBI Taxonomy" id="2507935"/>
    <lineage>
        <taxon>Bacteria</taxon>
        <taxon>Bacillati</taxon>
        <taxon>Bacillota</taxon>
        <taxon>Bacilli</taxon>
        <taxon>Bacillales</taxon>
        <taxon>Paenibacillaceae</taxon>
        <taxon>Cohnella</taxon>
    </lineage>
</organism>
<proteinExistence type="predicted"/>
<feature type="domain" description="Amidase" evidence="1">
    <location>
        <begin position="68"/>
        <end position="525"/>
    </location>
</feature>
<protein>
    <recommendedName>
        <fullName evidence="1">Amidase domain-containing protein</fullName>
    </recommendedName>
</protein>
<accession>A0A3T1D993</accession>
<dbReference type="PROSITE" id="PS51257">
    <property type="entry name" value="PROKAR_LIPOPROTEIN"/>
    <property type="match status" value="1"/>
</dbReference>
<sequence>MNKTIKKTSFAIIAISFAVSSLLVGCSKDEKIENVQTEPTPPRSIDVVELGLTGSLALLESGDATSFELTSSYLARIKAYDDAYGSEPGLHAIITVNKNALDEAKQLDEERAAGTLRGPLHGVPLIIKDNFATKDMPTTNGSIAFADYQTDKDATIVNKLREAGAIILAKSNLSEFAWSGEDSISSIRGEVRNPYDQTRTSSGSSGGTAAAISASMGAAGFGSDTYGSIRNPSAHQSLVGVRTTKGLVSTAGITPQVAYLDTAGPMTISVTDAAILLDVVAGYDPEDPYTNAIQGKKLGSYASSLSNSSLKGKKIGFVDLSDDPDGTYAKFADERNRVKVLINQAKADIEAQGATVVLIKESDFSSMWNHIEWDSIKYYIDDWFTKIPANWPNHLAELAEPTNALTLDDYIADGRAIQEIADSKDWLLTASKPSVFEEDVARKSVNLEKFKALYTKLGLDAIVYATDSITASKITGDDKFHNDAWSALASGLGLPVVTVPAGFTSSGLPVGLSLLGLPYSEGELLSYAYNYEQATHHRVAPSSTPKL</sequence>
<keyword evidence="3" id="KW-1185">Reference proteome</keyword>
<dbReference type="InterPro" id="IPR036928">
    <property type="entry name" value="AS_sf"/>
</dbReference>
<dbReference type="PANTHER" id="PTHR42678:SF34">
    <property type="entry name" value="OS04G0183300 PROTEIN"/>
    <property type="match status" value="1"/>
</dbReference>
<dbReference type="InterPro" id="IPR023631">
    <property type="entry name" value="Amidase_dom"/>
</dbReference>
<dbReference type="Proteomes" id="UP000289856">
    <property type="component" value="Chromosome"/>
</dbReference>
<dbReference type="RefSeq" id="WP_157994081.1">
    <property type="nucleotide sequence ID" value="NZ_AP019400.1"/>
</dbReference>
<dbReference type="PANTHER" id="PTHR42678">
    <property type="entry name" value="AMIDASE"/>
    <property type="match status" value="1"/>
</dbReference>
<dbReference type="Gene3D" id="3.90.1300.10">
    <property type="entry name" value="Amidase signature (AS) domain"/>
    <property type="match status" value="1"/>
</dbReference>
<dbReference type="EMBL" id="AP019400">
    <property type="protein sequence ID" value="BBI34615.1"/>
    <property type="molecule type" value="Genomic_DNA"/>
</dbReference>
<dbReference type="Pfam" id="PF01425">
    <property type="entry name" value="Amidase"/>
    <property type="match status" value="1"/>
</dbReference>
<evidence type="ECO:0000313" key="3">
    <source>
        <dbReference type="Proteomes" id="UP000289856"/>
    </source>
</evidence>
<reference evidence="2 3" key="1">
    <citation type="submission" date="2019-01" db="EMBL/GenBank/DDBJ databases">
        <title>Complete genome sequence of Cohnella hallensis HS21 isolated from Korean fir (Abies koreana) rhizospheric soil.</title>
        <authorList>
            <person name="Jiang L."/>
            <person name="Kang S.W."/>
            <person name="Kim S."/>
            <person name="Jung J."/>
            <person name="Kim C.Y."/>
            <person name="Kim D.H."/>
            <person name="Kim S.W."/>
            <person name="Lee J."/>
        </authorList>
    </citation>
    <scope>NUCLEOTIDE SEQUENCE [LARGE SCALE GENOMIC DNA]</scope>
    <source>
        <strain evidence="2 3">HS21</strain>
    </source>
</reference>
<gene>
    <name evidence="2" type="ORF">KCTCHS21_40140</name>
</gene>
<name>A0A3T1D993_9BACL</name>
<dbReference type="AlphaFoldDB" id="A0A3T1D993"/>
<evidence type="ECO:0000259" key="1">
    <source>
        <dbReference type="Pfam" id="PF01425"/>
    </source>
</evidence>
<dbReference type="KEGG" id="cohn:KCTCHS21_40140"/>
<dbReference type="OrthoDB" id="9811471at2"/>
<evidence type="ECO:0000313" key="2">
    <source>
        <dbReference type="EMBL" id="BBI34615.1"/>
    </source>
</evidence>